<evidence type="ECO:0000256" key="2">
    <source>
        <dbReference type="ARBA" id="ARBA00006495"/>
    </source>
</evidence>
<dbReference type="EMBL" id="UINC01001378">
    <property type="protein sequence ID" value="SUZ79219.1"/>
    <property type="molecule type" value="Genomic_DNA"/>
</dbReference>
<dbReference type="InterPro" id="IPR006204">
    <property type="entry name" value="GHMP_kinase_N_dom"/>
</dbReference>
<protein>
    <recommendedName>
        <fullName evidence="3">mevalonate kinase</fullName>
        <ecNumber evidence="3">2.7.1.36</ecNumber>
    </recommendedName>
</protein>
<dbReference type="PANTHER" id="PTHR43290:SF2">
    <property type="entry name" value="MEVALONATE KINASE"/>
    <property type="match status" value="1"/>
</dbReference>
<evidence type="ECO:0000256" key="5">
    <source>
        <dbReference type="ARBA" id="ARBA00022516"/>
    </source>
</evidence>
<keyword evidence="4" id="KW-0963">Cytoplasm</keyword>
<sequence>MDVAEGRLARHQYQRSPLLEHYCTGTRQQVVIDPCCQFAKRVHRAGDNDHRPRAERAGGNRSGNIGIAVHYIGQGFNFSPVAIALVLVHQSRRVGRDEVGLDRLLLKRLEQPYTVRDAGGAAHADHDAVHAGRETLAGLRLQAGIPPPAVNPVTAAAPMEFTAPGKVILFGEHAVVYGYPAIAVPLSGLRARAWTEPTRDGAGLVIHARDLGQRLTLGGDPGHQFSVAAQAVLARTGAPEPNATVNLESAIPSAAGMGSSAATSTAVCRALAAHLGAEMSATDVSNIVFQAERVVHGTPSGIDNTVVAHEEPVWFTSGEPPRPFRSPDRCFLVLGDTGITASTGELVAGVRERRDAEPRLYDGYFAEIGARVSDAREALKTGELERVGKLMDANHKLLNNIGVGHPKLDELVAIARDAGALGAKLTGKGGGGNIVALAAGVDSQTAVTQALTEAGYTAYETAFGGAT</sequence>
<dbReference type="InterPro" id="IPR020568">
    <property type="entry name" value="Ribosomal_Su5_D2-typ_SF"/>
</dbReference>
<keyword evidence="6" id="KW-0808">Transferase</keyword>
<dbReference type="SUPFAM" id="SSF54211">
    <property type="entry name" value="Ribosomal protein S5 domain 2-like"/>
    <property type="match status" value="1"/>
</dbReference>
<dbReference type="GO" id="GO:0004496">
    <property type="term" value="F:mevalonate kinase activity"/>
    <property type="evidence" value="ECO:0007669"/>
    <property type="project" value="UniProtKB-EC"/>
</dbReference>
<evidence type="ECO:0000256" key="7">
    <source>
        <dbReference type="ARBA" id="ARBA00022741"/>
    </source>
</evidence>
<evidence type="ECO:0000256" key="11">
    <source>
        <dbReference type="ARBA" id="ARBA00023098"/>
    </source>
</evidence>
<organism evidence="15">
    <name type="scientific">marine metagenome</name>
    <dbReference type="NCBI Taxonomy" id="408172"/>
    <lineage>
        <taxon>unclassified sequences</taxon>
        <taxon>metagenomes</taxon>
        <taxon>ecological metagenomes</taxon>
    </lineage>
</organism>
<keyword evidence="7" id="KW-0547">Nucleotide-binding</keyword>
<evidence type="ECO:0000256" key="4">
    <source>
        <dbReference type="ARBA" id="ARBA00022490"/>
    </source>
</evidence>
<comment type="similarity">
    <text evidence="2">Belongs to the GHMP kinase family. Mevalonate kinase subfamily.</text>
</comment>
<dbReference type="GO" id="GO:0005524">
    <property type="term" value="F:ATP binding"/>
    <property type="evidence" value="ECO:0007669"/>
    <property type="project" value="UniProtKB-KW"/>
</dbReference>
<dbReference type="Gene3D" id="3.30.70.890">
    <property type="entry name" value="GHMP kinase, C-terminal domain"/>
    <property type="match status" value="1"/>
</dbReference>
<accession>A0A381QL91</accession>
<evidence type="ECO:0000256" key="3">
    <source>
        <dbReference type="ARBA" id="ARBA00012103"/>
    </source>
</evidence>
<dbReference type="AlphaFoldDB" id="A0A381QL91"/>
<feature type="domain" description="GHMP kinase C-terminal" evidence="14">
    <location>
        <begin position="375"/>
        <end position="456"/>
    </location>
</feature>
<feature type="domain" description="GHMP kinase N-terminal" evidence="13">
    <location>
        <begin position="228"/>
        <end position="307"/>
    </location>
</feature>
<evidence type="ECO:0000256" key="10">
    <source>
        <dbReference type="ARBA" id="ARBA00022842"/>
    </source>
</evidence>
<dbReference type="Pfam" id="PF00288">
    <property type="entry name" value="GHMP_kinases_N"/>
    <property type="match status" value="1"/>
</dbReference>
<dbReference type="InterPro" id="IPR006203">
    <property type="entry name" value="GHMP_knse_ATP-bd_CS"/>
</dbReference>
<evidence type="ECO:0000256" key="12">
    <source>
        <dbReference type="ARBA" id="ARBA00029438"/>
    </source>
</evidence>
<dbReference type="PROSITE" id="PS00627">
    <property type="entry name" value="GHMP_KINASES_ATP"/>
    <property type="match status" value="1"/>
</dbReference>
<gene>
    <name evidence="15" type="ORF">METZ01_LOCUS32073</name>
</gene>
<dbReference type="NCBIfam" id="TIGR00549">
    <property type="entry name" value="mevalon_kin"/>
    <property type="match status" value="1"/>
</dbReference>
<name>A0A381QL91_9ZZZZ</name>
<dbReference type="Pfam" id="PF08544">
    <property type="entry name" value="GHMP_kinases_C"/>
    <property type="match status" value="1"/>
</dbReference>
<keyword evidence="9" id="KW-0067">ATP-binding</keyword>
<dbReference type="InterPro" id="IPR006205">
    <property type="entry name" value="Mev_gal_kin"/>
</dbReference>
<dbReference type="InterPro" id="IPR013750">
    <property type="entry name" value="GHMP_kinase_C_dom"/>
</dbReference>
<dbReference type="SUPFAM" id="SSF55060">
    <property type="entry name" value="GHMP Kinase, C-terminal domain"/>
    <property type="match status" value="1"/>
</dbReference>
<reference evidence="15" key="1">
    <citation type="submission" date="2018-05" db="EMBL/GenBank/DDBJ databases">
        <authorList>
            <person name="Lanie J.A."/>
            <person name="Ng W.-L."/>
            <person name="Kazmierczak K.M."/>
            <person name="Andrzejewski T.M."/>
            <person name="Davidsen T.M."/>
            <person name="Wayne K.J."/>
            <person name="Tettelin H."/>
            <person name="Glass J.I."/>
            <person name="Rusch D."/>
            <person name="Podicherti R."/>
            <person name="Tsui H.-C.T."/>
            <person name="Winkler M.E."/>
        </authorList>
    </citation>
    <scope>NUCLEOTIDE SEQUENCE</scope>
</reference>
<evidence type="ECO:0000313" key="15">
    <source>
        <dbReference type="EMBL" id="SUZ79219.1"/>
    </source>
</evidence>
<evidence type="ECO:0000259" key="13">
    <source>
        <dbReference type="Pfam" id="PF00288"/>
    </source>
</evidence>
<comment type="pathway">
    <text evidence="12">Isoprenoid biosynthesis; isopentenyl diphosphate biosynthesis via mevalonate pathway; isopentenyl diphosphate from (R)-mevalonate: step 1/3.</text>
</comment>
<dbReference type="UniPathway" id="UPA00057">
    <property type="reaction ID" value="UER00098"/>
</dbReference>
<keyword evidence="10" id="KW-0460">Magnesium</keyword>
<dbReference type="GO" id="GO:0019287">
    <property type="term" value="P:isopentenyl diphosphate biosynthetic process, mevalonate pathway"/>
    <property type="evidence" value="ECO:0007669"/>
    <property type="project" value="UniProtKB-UniPathway"/>
</dbReference>
<evidence type="ECO:0000256" key="1">
    <source>
        <dbReference type="ARBA" id="ARBA00004496"/>
    </source>
</evidence>
<dbReference type="Gene3D" id="3.30.230.10">
    <property type="match status" value="1"/>
</dbReference>
<evidence type="ECO:0000259" key="14">
    <source>
        <dbReference type="Pfam" id="PF08544"/>
    </source>
</evidence>
<keyword evidence="11" id="KW-0443">Lipid metabolism</keyword>
<dbReference type="InterPro" id="IPR014721">
    <property type="entry name" value="Ribsml_uS5_D2-typ_fold_subgr"/>
</dbReference>
<evidence type="ECO:0000256" key="6">
    <source>
        <dbReference type="ARBA" id="ARBA00022679"/>
    </source>
</evidence>
<dbReference type="InterPro" id="IPR036554">
    <property type="entry name" value="GHMP_kinase_C_sf"/>
</dbReference>
<comment type="subcellular location">
    <subcellularLocation>
        <location evidence="1">Cytoplasm</location>
    </subcellularLocation>
</comment>
<dbReference type="PRINTS" id="PR00959">
    <property type="entry name" value="MEVGALKINASE"/>
</dbReference>
<dbReference type="EC" id="2.7.1.36" evidence="3"/>
<evidence type="ECO:0000256" key="8">
    <source>
        <dbReference type="ARBA" id="ARBA00022777"/>
    </source>
</evidence>
<keyword evidence="8" id="KW-0418">Kinase</keyword>
<evidence type="ECO:0000256" key="9">
    <source>
        <dbReference type="ARBA" id="ARBA00022840"/>
    </source>
</evidence>
<proteinExistence type="inferred from homology"/>
<dbReference type="PANTHER" id="PTHR43290">
    <property type="entry name" value="MEVALONATE KINASE"/>
    <property type="match status" value="1"/>
</dbReference>
<dbReference type="GO" id="GO:0005829">
    <property type="term" value="C:cytosol"/>
    <property type="evidence" value="ECO:0007669"/>
    <property type="project" value="TreeGrafter"/>
</dbReference>
<keyword evidence="5" id="KW-0444">Lipid biosynthesis</keyword>